<evidence type="ECO:0000313" key="1">
    <source>
        <dbReference type="EMBL" id="MED6269328.1"/>
    </source>
</evidence>
<reference evidence="1 2" key="1">
    <citation type="submission" date="2021-06" db="EMBL/GenBank/DDBJ databases">
        <authorList>
            <person name="Palmer J.M."/>
        </authorList>
    </citation>
    <scope>NUCLEOTIDE SEQUENCE [LARGE SCALE GENOMIC DNA]</scope>
    <source>
        <strain evidence="1 2">CL_MEX2019</strain>
        <tissue evidence="1">Muscle</tissue>
    </source>
</reference>
<comment type="caution">
    <text evidence="1">The sequence shown here is derived from an EMBL/GenBank/DDBJ whole genome shotgun (WGS) entry which is preliminary data.</text>
</comment>
<proteinExistence type="predicted"/>
<dbReference type="Proteomes" id="UP001352852">
    <property type="component" value="Unassembled WGS sequence"/>
</dbReference>
<dbReference type="EMBL" id="JAHUTJ010013602">
    <property type="protein sequence ID" value="MED6269328.1"/>
    <property type="molecule type" value="Genomic_DNA"/>
</dbReference>
<organism evidence="1 2">
    <name type="scientific">Characodon lateralis</name>
    <dbReference type="NCBI Taxonomy" id="208331"/>
    <lineage>
        <taxon>Eukaryota</taxon>
        <taxon>Metazoa</taxon>
        <taxon>Chordata</taxon>
        <taxon>Craniata</taxon>
        <taxon>Vertebrata</taxon>
        <taxon>Euteleostomi</taxon>
        <taxon>Actinopterygii</taxon>
        <taxon>Neopterygii</taxon>
        <taxon>Teleostei</taxon>
        <taxon>Neoteleostei</taxon>
        <taxon>Acanthomorphata</taxon>
        <taxon>Ovalentaria</taxon>
        <taxon>Atherinomorphae</taxon>
        <taxon>Cyprinodontiformes</taxon>
        <taxon>Goodeidae</taxon>
        <taxon>Characodon</taxon>
    </lineage>
</organism>
<keyword evidence="2" id="KW-1185">Reference proteome</keyword>
<accession>A0ABU7D2D8</accession>
<evidence type="ECO:0000313" key="2">
    <source>
        <dbReference type="Proteomes" id="UP001352852"/>
    </source>
</evidence>
<gene>
    <name evidence="1" type="ORF">CHARACLAT_031931</name>
</gene>
<sequence>MQARSTAGNLVKLCQRGQRALLPSIHLANVPSLVNKTDKLLFLCTKNPASADLPHYALPKPGLVNMSLLLLGFQMLCTNRSAELSLKTEETDRNETENWSGSVI</sequence>
<protein>
    <submittedName>
        <fullName evidence="1">Uncharacterized protein</fullName>
    </submittedName>
</protein>
<name>A0ABU7D2D8_9TELE</name>